<dbReference type="SUPFAM" id="SSF57850">
    <property type="entry name" value="RING/U-box"/>
    <property type="match status" value="1"/>
</dbReference>
<feature type="region of interest" description="Disordered" evidence="5">
    <location>
        <begin position="172"/>
        <end position="195"/>
    </location>
</feature>
<evidence type="ECO:0000313" key="7">
    <source>
        <dbReference type="EMBL" id="KAK7240474.1"/>
    </source>
</evidence>
<sequence length="260" mass="28792">MSRWRELLWPDDACVEISLDDASDAAEVRERIVCRTCRREVEPRTIAGVEAHNELACPGRDEIFAEHMLRVAEEARPEDALAGERLQIGKQNAAERLFSPTESFRGKRARSARATVRLESGRSETLLLALWPGGEGAPFRFLEKDEAAALDAALLKHDETDAERLRQKAEAERERAASADARAAAEASKSSAAESRARSLTSELEAIRLCDVCMDRPKDAACVPCGHLMCTKCAKRCQRASIGCPTCRRRIDSLLPIFTQ</sequence>
<dbReference type="PANTHER" id="PTHR46858:SF5">
    <property type="entry name" value="E3 UBIQUITIN-PROTEIN LIGASE APD1-RELATED"/>
    <property type="match status" value="1"/>
</dbReference>
<proteinExistence type="predicted"/>
<feature type="compositionally biased region" description="Low complexity" evidence="5">
    <location>
        <begin position="178"/>
        <end position="195"/>
    </location>
</feature>
<keyword evidence="3" id="KW-0862">Zinc</keyword>
<dbReference type="Gene3D" id="3.30.40.10">
    <property type="entry name" value="Zinc/RING finger domain, C3HC4 (zinc finger)"/>
    <property type="match status" value="1"/>
</dbReference>
<dbReference type="InterPro" id="IPR017907">
    <property type="entry name" value="Znf_RING_CS"/>
</dbReference>
<reference evidence="7 8" key="1">
    <citation type="submission" date="2024-03" db="EMBL/GenBank/DDBJ databases">
        <title>Aureococcus anophagefferens CCMP1851 and Kratosvirus quantuckense: Draft genome of a second virus-susceptible host strain in the model system.</title>
        <authorList>
            <person name="Chase E."/>
            <person name="Truchon A.R."/>
            <person name="Schepens W."/>
            <person name="Wilhelm S.W."/>
        </authorList>
    </citation>
    <scope>NUCLEOTIDE SEQUENCE [LARGE SCALE GENOMIC DNA]</scope>
    <source>
        <strain evidence="7 8">CCMP1851</strain>
    </source>
</reference>
<evidence type="ECO:0000256" key="4">
    <source>
        <dbReference type="PROSITE-ProRule" id="PRU00175"/>
    </source>
</evidence>
<dbReference type="InterPro" id="IPR013083">
    <property type="entry name" value="Znf_RING/FYVE/PHD"/>
</dbReference>
<dbReference type="PROSITE" id="PS50089">
    <property type="entry name" value="ZF_RING_2"/>
    <property type="match status" value="1"/>
</dbReference>
<dbReference type="PROSITE" id="PS00518">
    <property type="entry name" value="ZF_RING_1"/>
    <property type="match status" value="1"/>
</dbReference>
<dbReference type="Proteomes" id="UP001363151">
    <property type="component" value="Unassembled WGS sequence"/>
</dbReference>
<evidence type="ECO:0000256" key="2">
    <source>
        <dbReference type="ARBA" id="ARBA00022771"/>
    </source>
</evidence>
<protein>
    <recommendedName>
        <fullName evidence="6">RING-type domain-containing protein</fullName>
    </recommendedName>
</protein>
<gene>
    <name evidence="7" type="ORF">SO694_00113074</name>
</gene>
<dbReference type="SMART" id="SM00184">
    <property type="entry name" value="RING"/>
    <property type="match status" value="1"/>
</dbReference>
<dbReference type="InterPro" id="IPR001841">
    <property type="entry name" value="Znf_RING"/>
</dbReference>
<evidence type="ECO:0000256" key="1">
    <source>
        <dbReference type="ARBA" id="ARBA00022723"/>
    </source>
</evidence>
<keyword evidence="2 4" id="KW-0863">Zinc-finger</keyword>
<dbReference type="PANTHER" id="PTHR46858">
    <property type="entry name" value="OS05G0521000 PROTEIN"/>
    <property type="match status" value="1"/>
</dbReference>
<keyword evidence="8" id="KW-1185">Reference proteome</keyword>
<evidence type="ECO:0000259" key="6">
    <source>
        <dbReference type="PROSITE" id="PS50089"/>
    </source>
</evidence>
<dbReference type="Pfam" id="PF13920">
    <property type="entry name" value="zf-C3HC4_3"/>
    <property type="match status" value="1"/>
</dbReference>
<evidence type="ECO:0000313" key="8">
    <source>
        <dbReference type="Proteomes" id="UP001363151"/>
    </source>
</evidence>
<comment type="caution">
    <text evidence="7">The sequence shown here is derived from an EMBL/GenBank/DDBJ whole genome shotgun (WGS) entry which is preliminary data.</text>
</comment>
<feature type="domain" description="RING-type" evidence="6">
    <location>
        <begin position="210"/>
        <end position="248"/>
    </location>
</feature>
<keyword evidence="1" id="KW-0479">Metal-binding</keyword>
<organism evidence="7 8">
    <name type="scientific">Aureococcus anophagefferens</name>
    <name type="common">Harmful bloom alga</name>
    <dbReference type="NCBI Taxonomy" id="44056"/>
    <lineage>
        <taxon>Eukaryota</taxon>
        <taxon>Sar</taxon>
        <taxon>Stramenopiles</taxon>
        <taxon>Ochrophyta</taxon>
        <taxon>Pelagophyceae</taxon>
        <taxon>Pelagomonadales</taxon>
        <taxon>Pelagomonadaceae</taxon>
        <taxon>Aureococcus</taxon>
    </lineage>
</organism>
<name>A0ABR1FX56_AURAN</name>
<dbReference type="EMBL" id="JBBJCI010000212">
    <property type="protein sequence ID" value="KAK7240474.1"/>
    <property type="molecule type" value="Genomic_DNA"/>
</dbReference>
<accession>A0ABR1FX56</accession>
<evidence type="ECO:0000256" key="5">
    <source>
        <dbReference type="SAM" id="MobiDB-lite"/>
    </source>
</evidence>
<evidence type="ECO:0000256" key="3">
    <source>
        <dbReference type="ARBA" id="ARBA00022833"/>
    </source>
</evidence>